<dbReference type="AlphaFoldDB" id="A0A9Q0AV83"/>
<proteinExistence type="predicted"/>
<keyword evidence="4" id="KW-1185">Reference proteome</keyword>
<accession>A0A9Q0AV83</accession>
<sequence>MSLATKRSTRSMNSQWQMPVIEEDDNDTPGAPPLPEKSPRRSQLVAEQFMQPFPREPPPAYSINTPPATASTSSPQGKEGLHEKPVKDKKPAWLAKRGGWWRVAAVAIVIIACILALALGLALGLRNRSTPTTTESSESFPVVFPAGSYAFNTALANISTACTSNANTFRCYPYTTYSASKTASSATFYWTITQVGEAAYMISAARNPFVPQFTNISVDLLDRGLATERMTFSFPLDLAIVPAVALDASNTAATCYFNGTTMGATIWTKKAAEYPSSANGSSATAQTSTSFGNWPYAVEVSQVANSGDGVPDCRNSKGQPLGDFDLSGAAQGNCSCMYSNFGLDS</sequence>
<evidence type="ECO:0000256" key="2">
    <source>
        <dbReference type="SAM" id="Phobius"/>
    </source>
</evidence>
<feature type="transmembrane region" description="Helical" evidence="2">
    <location>
        <begin position="99"/>
        <end position="125"/>
    </location>
</feature>
<protein>
    <recommendedName>
        <fullName evidence="5">Tat pathway signal sequence</fullName>
    </recommendedName>
</protein>
<dbReference type="Proteomes" id="UP000829685">
    <property type="component" value="Unassembled WGS sequence"/>
</dbReference>
<keyword evidence="2" id="KW-0472">Membrane</keyword>
<evidence type="ECO:0008006" key="5">
    <source>
        <dbReference type="Google" id="ProtNLM"/>
    </source>
</evidence>
<keyword evidence="2" id="KW-0812">Transmembrane</keyword>
<evidence type="ECO:0000313" key="3">
    <source>
        <dbReference type="EMBL" id="KAI1879961.1"/>
    </source>
</evidence>
<evidence type="ECO:0000313" key="4">
    <source>
        <dbReference type="Proteomes" id="UP000829685"/>
    </source>
</evidence>
<gene>
    <name evidence="3" type="ORF">JX265_001582</name>
</gene>
<dbReference type="EMBL" id="JAFIMR010000003">
    <property type="protein sequence ID" value="KAI1879961.1"/>
    <property type="molecule type" value="Genomic_DNA"/>
</dbReference>
<feature type="compositionally biased region" description="Polar residues" evidence="1">
    <location>
        <begin position="62"/>
        <end position="76"/>
    </location>
</feature>
<feature type="region of interest" description="Disordered" evidence="1">
    <location>
        <begin position="1"/>
        <end position="87"/>
    </location>
</feature>
<comment type="caution">
    <text evidence="3">The sequence shown here is derived from an EMBL/GenBank/DDBJ whole genome shotgun (WGS) entry which is preliminary data.</text>
</comment>
<reference evidence="3" key="1">
    <citation type="submission" date="2021-03" db="EMBL/GenBank/DDBJ databases">
        <title>Revisited historic fungal species revealed as producer of novel bioactive compounds through whole genome sequencing and comparative genomics.</title>
        <authorList>
            <person name="Vignolle G.A."/>
            <person name="Hochenegger N."/>
            <person name="Mach R.L."/>
            <person name="Mach-Aigner A.R."/>
            <person name="Javad Rahimi M."/>
            <person name="Salim K.A."/>
            <person name="Chan C.M."/>
            <person name="Lim L.B.L."/>
            <person name="Cai F."/>
            <person name="Druzhinina I.S."/>
            <person name="U'Ren J.M."/>
            <person name="Derntl C."/>
        </authorList>
    </citation>
    <scope>NUCLEOTIDE SEQUENCE</scope>
    <source>
        <strain evidence="3">TUCIM 5799</strain>
    </source>
</reference>
<organism evidence="3 4">
    <name type="scientific">Neoarthrinium moseri</name>
    <dbReference type="NCBI Taxonomy" id="1658444"/>
    <lineage>
        <taxon>Eukaryota</taxon>
        <taxon>Fungi</taxon>
        <taxon>Dikarya</taxon>
        <taxon>Ascomycota</taxon>
        <taxon>Pezizomycotina</taxon>
        <taxon>Sordariomycetes</taxon>
        <taxon>Xylariomycetidae</taxon>
        <taxon>Amphisphaeriales</taxon>
        <taxon>Apiosporaceae</taxon>
        <taxon>Neoarthrinium</taxon>
    </lineage>
</organism>
<name>A0A9Q0AV83_9PEZI</name>
<keyword evidence="2" id="KW-1133">Transmembrane helix</keyword>
<evidence type="ECO:0000256" key="1">
    <source>
        <dbReference type="SAM" id="MobiDB-lite"/>
    </source>
</evidence>